<feature type="compositionally biased region" description="Basic and acidic residues" evidence="2">
    <location>
        <begin position="1"/>
        <end position="11"/>
    </location>
</feature>
<dbReference type="Pfam" id="PF00229">
    <property type="entry name" value="TNF"/>
    <property type="match status" value="1"/>
</dbReference>
<dbReference type="SUPFAM" id="SSF49842">
    <property type="entry name" value="TNF-like"/>
    <property type="match status" value="1"/>
</dbReference>
<feature type="non-terminal residue" evidence="5">
    <location>
        <position position="1"/>
    </location>
</feature>
<evidence type="ECO:0000256" key="2">
    <source>
        <dbReference type="SAM" id="MobiDB-lite"/>
    </source>
</evidence>
<sequence length="217" mass="23978">VRALGSERDLIPETTQYTPAPNPLEERGAGSKVAVAHQRRLILGLMLWATLLTLGLAASMSLHFFYKEAPAPNVPKGSIPTSSAPRPIPNLNNADLMVFKPKWGEEEVELLEWETVYEKFIKGRTQLTVTESGMYFLYLHVTLRAQKPENRTIYVKTKSRNVILKAHISASNLSTGFMGVGIALNGGDTFNVTCSPKATIKNHHTETYLGVIKLSKS</sequence>
<dbReference type="OrthoDB" id="9904331at2759"/>
<dbReference type="EMBL" id="SRMA01027233">
    <property type="protein sequence ID" value="TRY57511.1"/>
    <property type="molecule type" value="Genomic_DNA"/>
</dbReference>
<evidence type="ECO:0000259" key="4">
    <source>
        <dbReference type="Pfam" id="PF00229"/>
    </source>
</evidence>
<protein>
    <recommendedName>
        <fullName evidence="4">THD domain-containing protein</fullName>
    </recommendedName>
</protein>
<dbReference type="Gene3D" id="2.60.120.40">
    <property type="match status" value="1"/>
</dbReference>
<dbReference type="PANTHER" id="PTHR15267">
    <property type="entry name" value="TUMOR NECROSIS FACTOR LIGAND SUPERFAMILY MEMBER 18"/>
    <property type="match status" value="1"/>
</dbReference>
<keyword evidence="3" id="KW-0472">Membrane</keyword>
<dbReference type="InterPro" id="IPR021184">
    <property type="entry name" value="TNF_CS"/>
</dbReference>
<feature type="region of interest" description="Disordered" evidence="2">
    <location>
        <begin position="1"/>
        <end position="27"/>
    </location>
</feature>
<dbReference type="PANTHER" id="PTHR15267:SF1">
    <property type="entry name" value="TUMOR NECROSIS FACTOR LIGAND SUPERFAMILY MEMBER 18"/>
    <property type="match status" value="1"/>
</dbReference>
<keyword evidence="6" id="KW-1185">Reference proteome</keyword>
<dbReference type="GO" id="GO:0002309">
    <property type="term" value="P:T cell proliferation involved in immune response"/>
    <property type="evidence" value="ECO:0007669"/>
    <property type="project" value="InterPro"/>
</dbReference>
<dbReference type="PROSITE" id="PS00251">
    <property type="entry name" value="THD_1"/>
    <property type="match status" value="1"/>
</dbReference>
<dbReference type="AlphaFoldDB" id="A0A553MWF2"/>
<reference evidence="5 6" key="1">
    <citation type="journal article" date="2019" name="Sci. Data">
        <title>Hybrid genome assembly and annotation of Danionella translucida.</title>
        <authorList>
            <person name="Kadobianskyi M."/>
            <person name="Schulze L."/>
            <person name="Schuelke M."/>
            <person name="Judkewitz B."/>
        </authorList>
    </citation>
    <scope>NUCLEOTIDE SEQUENCE [LARGE SCALE GENOMIC DNA]</scope>
    <source>
        <strain evidence="5 6">Bolton</strain>
    </source>
</reference>
<accession>A0A553MWF2</accession>
<feature type="domain" description="THD" evidence="4">
    <location>
        <begin position="125"/>
        <end position="213"/>
    </location>
</feature>
<evidence type="ECO:0000256" key="1">
    <source>
        <dbReference type="ARBA" id="ARBA00008670"/>
    </source>
</evidence>
<evidence type="ECO:0000313" key="5">
    <source>
        <dbReference type="EMBL" id="TRY57511.1"/>
    </source>
</evidence>
<keyword evidence="3" id="KW-0812">Transmembrane</keyword>
<proteinExistence type="inferred from homology"/>
<feature type="transmembrane region" description="Helical" evidence="3">
    <location>
        <begin position="41"/>
        <end position="66"/>
    </location>
</feature>
<dbReference type="InterPro" id="IPR006052">
    <property type="entry name" value="TNF_dom"/>
</dbReference>
<evidence type="ECO:0000313" key="6">
    <source>
        <dbReference type="Proteomes" id="UP000316079"/>
    </source>
</evidence>
<dbReference type="InterPro" id="IPR008983">
    <property type="entry name" value="Tumour_necrosis_fac-like_dom"/>
</dbReference>
<dbReference type="InterPro" id="IPR042380">
    <property type="entry name" value="TNFSF18"/>
</dbReference>
<gene>
    <name evidence="5" type="ORF">DNTS_023469</name>
</gene>
<dbReference type="GO" id="GO:0005164">
    <property type="term" value="F:tumor necrosis factor receptor binding"/>
    <property type="evidence" value="ECO:0007669"/>
    <property type="project" value="InterPro"/>
</dbReference>
<name>A0A553MWF2_9TELE</name>
<dbReference type="GO" id="GO:0033209">
    <property type="term" value="P:tumor necrosis factor-mediated signaling pathway"/>
    <property type="evidence" value="ECO:0007669"/>
    <property type="project" value="InterPro"/>
</dbReference>
<keyword evidence="3" id="KW-1133">Transmembrane helix</keyword>
<evidence type="ECO:0000256" key="3">
    <source>
        <dbReference type="SAM" id="Phobius"/>
    </source>
</evidence>
<dbReference type="Proteomes" id="UP000316079">
    <property type="component" value="Unassembled WGS sequence"/>
</dbReference>
<dbReference type="STRING" id="623744.A0A553MWF2"/>
<comment type="similarity">
    <text evidence="1">Belongs to the tumor necrosis factor family.</text>
</comment>
<comment type="caution">
    <text evidence="5">The sequence shown here is derived from an EMBL/GenBank/DDBJ whole genome shotgun (WGS) entry which is preliminary data.</text>
</comment>
<dbReference type="GO" id="GO:0016020">
    <property type="term" value="C:membrane"/>
    <property type="evidence" value="ECO:0007669"/>
    <property type="project" value="InterPro"/>
</dbReference>
<organism evidence="5 6">
    <name type="scientific">Danionella cerebrum</name>
    <dbReference type="NCBI Taxonomy" id="2873325"/>
    <lineage>
        <taxon>Eukaryota</taxon>
        <taxon>Metazoa</taxon>
        <taxon>Chordata</taxon>
        <taxon>Craniata</taxon>
        <taxon>Vertebrata</taxon>
        <taxon>Euteleostomi</taxon>
        <taxon>Actinopterygii</taxon>
        <taxon>Neopterygii</taxon>
        <taxon>Teleostei</taxon>
        <taxon>Ostariophysi</taxon>
        <taxon>Cypriniformes</taxon>
        <taxon>Danionidae</taxon>
        <taxon>Danioninae</taxon>
        <taxon>Danionella</taxon>
    </lineage>
</organism>